<dbReference type="Gene3D" id="1.10.357.20">
    <property type="entry name" value="SLC41 divalent cation transporters, integral membrane domain"/>
    <property type="match status" value="2"/>
</dbReference>
<name>A0A5N4AUN8_PHOPY</name>
<feature type="transmembrane region" description="Helical" evidence="9">
    <location>
        <begin position="455"/>
        <end position="475"/>
    </location>
</feature>
<dbReference type="InterPro" id="IPR006667">
    <property type="entry name" value="SLC41_membr_dom"/>
</dbReference>
<dbReference type="PANTHER" id="PTHR16228:SF26">
    <property type="entry name" value="SOLUTE CARRIER FAMILY 41 MEMBER 1-LIKE PROTEIN"/>
    <property type="match status" value="1"/>
</dbReference>
<keyword evidence="12" id="KW-1185">Reference proteome</keyword>
<dbReference type="EMBL" id="VVIM01000003">
    <property type="protein sequence ID" value="KAB0801085.1"/>
    <property type="molecule type" value="Genomic_DNA"/>
</dbReference>
<feature type="transmembrane region" description="Helical" evidence="9">
    <location>
        <begin position="140"/>
        <end position="166"/>
    </location>
</feature>
<dbReference type="GO" id="GO:0005886">
    <property type="term" value="C:plasma membrane"/>
    <property type="evidence" value="ECO:0007669"/>
    <property type="project" value="TreeGrafter"/>
</dbReference>
<comment type="subcellular location">
    <subcellularLocation>
        <location evidence="1">Membrane</location>
        <topology evidence="1">Multi-pass membrane protein</topology>
    </subcellularLocation>
</comment>
<feature type="domain" description="SLC41A/MgtE integral membrane" evidence="10">
    <location>
        <begin position="398"/>
        <end position="541"/>
    </location>
</feature>
<evidence type="ECO:0000313" key="12">
    <source>
        <dbReference type="Proteomes" id="UP000327044"/>
    </source>
</evidence>
<dbReference type="Proteomes" id="UP000327044">
    <property type="component" value="Unassembled WGS sequence"/>
</dbReference>
<evidence type="ECO:0000256" key="4">
    <source>
        <dbReference type="ARBA" id="ARBA00022692"/>
    </source>
</evidence>
<keyword evidence="8 9" id="KW-0472">Membrane</keyword>
<feature type="domain" description="SLC41A/MgtE integral membrane" evidence="10">
    <location>
        <begin position="184"/>
        <end position="317"/>
    </location>
</feature>
<comment type="caution">
    <text evidence="11">The sequence shown here is derived from an EMBL/GenBank/DDBJ whole genome shotgun (WGS) entry which is preliminary data.</text>
</comment>
<dbReference type="FunFam" id="1.10.357.20:FF:000001">
    <property type="entry name" value="Solute carrier family 41 member 2"/>
    <property type="match status" value="1"/>
</dbReference>
<evidence type="ECO:0000256" key="1">
    <source>
        <dbReference type="ARBA" id="ARBA00004141"/>
    </source>
</evidence>
<feature type="transmembrane region" description="Helical" evidence="9">
    <location>
        <begin position="487"/>
        <end position="513"/>
    </location>
</feature>
<protein>
    <recommendedName>
        <fullName evidence="10">SLC41A/MgtE integral membrane domain-containing protein</fullName>
    </recommendedName>
</protein>
<reference evidence="11 12" key="1">
    <citation type="journal article" date="2018" name="Elife">
        <title>Firefly genomes illuminate parallel origins of bioluminescence in beetles.</title>
        <authorList>
            <person name="Fallon T.R."/>
            <person name="Lower S.E."/>
            <person name="Chang C.H."/>
            <person name="Bessho-Uehara M."/>
            <person name="Martin G.J."/>
            <person name="Bewick A.J."/>
            <person name="Behringer M."/>
            <person name="Debat H.J."/>
            <person name="Wong I."/>
            <person name="Day J.C."/>
            <person name="Suvorov A."/>
            <person name="Silva C.J."/>
            <person name="Stanger-Hall K.F."/>
            <person name="Hall D.W."/>
            <person name="Schmitz R.J."/>
            <person name="Nelson D.R."/>
            <person name="Lewis S.M."/>
            <person name="Shigenobu S."/>
            <person name="Bybee S.M."/>
            <person name="Larracuente A.M."/>
            <person name="Oba Y."/>
            <person name="Weng J.K."/>
        </authorList>
    </citation>
    <scope>NUCLEOTIDE SEQUENCE [LARGE SCALE GENOMIC DNA]</scope>
    <source>
        <strain evidence="11">1611_PpyrPB1</strain>
        <tissue evidence="11">Whole body</tissue>
    </source>
</reference>
<dbReference type="Pfam" id="PF01769">
    <property type="entry name" value="MgtE"/>
    <property type="match status" value="2"/>
</dbReference>
<comment type="similarity">
    <text evidence="2">Belongs to the SLC41A transporter family.</text>
</comment>
<accession>A0A5N4AUN8</accession>
<dbReference type="InterPro" id="IPR045349">
    <property type="entry name" value="SLC41A1-3"/>
</dbReference>
<dbReference type="InParanoid" id="A0A5N4AUN8"/>
<evidence type="ECO:0000256" key="3">
    <source>
        <dbReference type="ARBA" id="ARBA00022448"/>
    </source>
</evidence>
<feature type="transmembrane region" description="Helical" evidence="9">
    <location>
        <begin position="533"/>
        <end position="553"/>
    </location>
</feature>
<keyword evidence="7" id="KW-0406">Ion transport</keyword>
<dbReference type="InterPro" id="IPR036739">
    <property type="entry name" value="SLC41_membr_dom_sf"/>
</dbReference>
<dbReference type="SUPFAM" id="SSF161093">
    <property type="entry name" value="MgtE membrane domain-like"/>
    <property type="match status" value="2"/>
</dbReference>
<evidence type="ECO:0000256" key="2">
    <source>
        <dbReference type="ARBA" id="ARBA00009749"/>
    </source>
</evidence>
<keyword evidence="3" id="KW-0813">Transport</keyword>
<keyword evidence="6 9" id="KW-1133">Transmembrane helix</keyword>
<dbReference type="AlphaFoldDB" id="A0A5N4AUN8"/>
<gene>
    <name evidence="11" type="ORF">PPYR_05439</name>
</gene>
<dbReference type="GO" id="GO:0008324">
    <property type="term" value="F:monoatomic cation transmembrane transporter activity"/>
    <property type="evidence" value="ECO:0007669"/>
    <property type="project" value="InterPro"/>
</dbReference>
<evidence type="ECO:0000256" key="9">
    <source>
        <dbReference type="SAM" id="Phobius"/>
    </source>
</evidence>
<sequence length="557" mass="60503">MKHRMLCGPLTRNSFTTTKETIAELTRQYIMNLTAMLHLNLEKEEQLNDRLAGNANGVVNLAIVSDLEDNGSIYSITIKSDGTEHTDDPFEVTDAPLGITTEFSHDESSINSGVSMKTLESTKLSDRDSNWEYSNSDEKWYSITLQVFIPFILAGFGTIGAGLVLGKTEKEEIFKKVDSLYILVPAIIGLKGNLDMCLATRLSTAANVGQMDSKKQIMKMVIGNIGLVQIQAIVAAVVVSVYAVLISALLMQHSVLWEDIVYVSSCSILTASTSCFILDIVLCSVIVMSFKHGMNPDNFATSCAASIGDVVSLSALSLFAGAVYLHRETLPWICYAICGIYIFAVLPFWTCIVIKNKYTKHILTEGWIPVFSALFISGLGGLILDSAVGQFRGFVVFQPIINGIGGNLASVHTSRISTMLQKSSLPGIIPPHTKLCVTPWTALVSGVFSAKAARILILISLPAKTLFIFVADIIYNKGVSCITPAFISAYLGVSLIQIIILLYAAHILTHLLWKLKINPDNAAIPFLTATGDLLGTCLLVLAFTFLTAIGHPYQPVF</sequence>
<keyword evidence="5" id="KW-0460">Magnesium</keyword>
<evidence type="ECO:0000259" key="10">
    <source>
        <dbReference type="Pfam" id="PF01769"/>
    </source>
</evidence>
<evidence type="ECO:0000256" key="7">
    <source>
        <dbReference type="ARBA" id="ARBA00023065"/>
    </source>
</evidence>
<evidence type="ECO:0000256" key="5">
    <source>
        <dbReference type="ARBA" id="ARBA00022842"/>
    </source>
</evidence>
<feature type="transmembrane region" description="Helical" evidence="9">
    <location>
        <begin position="221"/>
        <end position="248"/>
    </location>
</feature>
<evidence type="ECO:0000313" key="11">
    <source>
        <dbReference type="EMBL" id="KAB0801085.1"/>
    </source>
</evidence>
<dbReference type="PANTHER" id="PTHR16228">
    <property type="entry name" value="DIVALENT CATION TRANSPORTER SOLUTE CARRIER FAMILY 41"/>
    <property type="match status" value="1"/>
</dbReference>
<evidence type="ECO:0000256" key="6">
    <source>
        <dbReference type="ARBA" id="ARBA00022989"/>
    </source>
</evidence>
<keyword evidence="4 9" id="KW-0812">Transmembrane</keyword>
<evidence type="ECO:0000256" key="8">
    <source>
        <dbReference type="ARBA" id="ARBA00023136"/>
    </source>
</evidence>
<feature type="transmembrane region" description="Helical" evidence="9">
    <location>
        <begin position="330"/>
        <end position="354"/>
    </location>
</feature>
<feature type="transmembrane region" description="Helical" evidence="9">
    <location>
        <begin position="366"/>
        <end position="384"/>
    </location>
</feature>
<dbReference type="FunCoup" id="A0A5N4AUN8">
    <property type="interactions" value="141"/>
</dbReference>
<proteinExistence type="inferred from homology"/>
<feature type="transmembrane region" description="Helical" evidence="9">
    <location>
        <begin position="299"/>
        <end position="324"/>
    </location>
</feature>
<organism evidence="11 12">
    <name type="scientific">Photinus pyralis</name>
    <name type="common">Common eastern firefly</name>
    <name type="synonym">Lampyris pyralis</name>
    <dbReference type="NCBI Taxonomy" id="7054"/>
    <lineage>
        <taxon>Eukaryota</taxon>
        <taxon>Metazoa</taxon>
        <taxon>Ecdysozoa</taxon>
        <taxon>Arthropoda</taxon>
        <taxon>Hexapoda</taxon>
        <taxon>Insecta</taxon>
        <taxon>Pterygota</taxon>
        <taxon>Neoptera</taxon>
        <taxon>Endopterygota</taxon>
        <taxon>Coleoptera</taxon>
        <taxon>Polyphaga</taxon>
        <taxon>Elateriformia</taxon>
        <taxon>Elateroidea</taxon>
        <taxon>Lampyridae</taxon>
        <taxon>Lampyrinae</taxon>
        <taxon>Photinus</taxon>
    </lineage>
</organism>
<feature type="transmembrane region" description="Helical" evidence="9">
    <location>
        <begin position="260"/>
        <end position="287"/>
    </location>
</feature>